<evidence type="ECO:0000313" key="4">
    <source>
        <dbReference type="Proteomes" id="UP000053718"/>
    </source>
</evidence>
<dbReference type="EMBL" id="JPIN01000001">
    <property type="protein sequence ID" value="KFZ29955.1"/>
    <property type="molecule type" value="Genomic_DNA"/>
</dbReference>
<dbReference type="CDD" id="cd03035">
    <property type="entry name" value="ArsC_Yffb"/>
    <property type="match status" value="1"/>
</dbReference>
<evidence type="ECO:0000313" key="3">
    <source>
        <dbReference type="EMBL" id="KFZ29955.1"/>
    </source>
</evidence>
<sequence length="117" mass="13296">MMKLTVFGIPNCDTVRKARKFLEQQGVDYDFHDVREQPLSSATLSAWLEQVSREQLVNKRSTTWRQLSASEQALADDTQAIALLQAHPTLMKRPVLQQGSQLQVGFDQAKWQQVIGL</sequence>
<organism evidence="3 4">
    <name type="scientific">Pseudidiomarina atlantica</name>
    <dbReference type="NCBI Taxonomy" id="1517416"/>
    <lineage>
        <taxon>Bacteria</taxon>
        <taxon>Pseudomonadati</taxon>
        <taxon>Pseudomonadota</taxon>
        <taxon>Gammaproteobacteria</taxon>
        <taxon>Alteromonadales</taxon>
        <taxon>Idiomarinaceae</taxon>
        <taxon>Pseudidiomarina</taxon>
    </lineage>
</organism>
<dbReference type="PANTHER" id="PTHR30041">
    <property type="entry name" value="ARSENATE REDUCTASE"/>
    <property type="match status" value="1"/>
</dbReference>
<dbReference type="AlphaFoldDB" id="A0A094IQJ2"/>
<proteinExistence type="inferred from homology"/>
<reference evidence="3 4" key="1">
    <citation type="submission" date="2014-06" db="EMBL/GenBank/DDBJ databases">
        <title>Draft genome sequence of Idiomarina sp. MCCC 1A10513.</title>
        <authorList>
            <person name="Du J."/>
            <person name="Lai Q."/>
            <person name="Shao Z."/>
        </authorList>
    </citation>
    <scope>NUCLEOTIDE SEQUENCE [LARGE SCALE GENOMIC DNA]</scope>
    <source>
        <strain evidence="3 4">MCCC 1A10513</strain>
    </source>
</reference>
<comment type="caution">
    <text evidence="3">The sequence shown here is derived from an EMBL/GenBank/DDBJ whole genome shotgun (WGS) entry which is preliminary data.</text>
</comment>
<protein>
    <submittedName>
        <fullName evidence="3">ArsC family transcriptional regulator</fullName>
    </submittedName>
</protein>
<dbReference type="Pfam" id="PF03960">
    <property type="entry name" value="ArsC"/>
    <property type="match status" value="1"/>
</dbReference>
<dbReference type="NCBIfam" id="TIGR01617">
    <property type="entry name" value="arsC_related"/>
    <property type="match status" value="1"/>
</dbReference>
<evidence type="ECO:0000256" key="1">
    <source>
        <dbReference type="ARBA" id="ARBA00007198"/>
    </source>
</evidence>
<keyword evidence="4" id="KW-1185">Reference proteome</keyword>
<dbReference type="InterPro" id="IPR006660">
    <property type="entry name" value="Arsenate_reductase-like"/>
</dbReference>
<dbReference type="PANTHER" id="PTHR30041:SF8">
    <property type="entry name" value="PROTEIN YFFB"/>
    <property type="match status" value="1"/>
</dbReference>
<dbReference type="InterPro" id="IPR006504">
    <property type="entry name" value="Tscrpt_reg_Spx/MgsR"/>
</dbReference>
<gene>
    <name evidence="3" type="ORF">IDAT_02400</name>
</gene>
<dbReference type="Proteomes" id="UP000053718">
    <property type="component" value="Unassembled WGS sequence"/>
</dbReference>
<accession>A0A094IQJ2</accession>
<dbReference type="PROSITE" id="PS51353">
    <property type="entry name" value="ARSC"/>
    <property type="match status" value="1"/>
</dbReference>
<dbReference type="eggNOG" id="COG1393">
    <property type="taxonomic scope" value="Bacteria"/>
</dbReference>
<dbReference type="STRING" id="1517416.IDAT_02400"/>
<evidence type="ECO:0000256" key="2">
    <source>
        <dbReference type="PROSITE-ProRule" id="PRU01282"/>
    </source>
</evidence>
<dbReference type="RefSeq" id="WP_244441584.1">
    <property type="nucleotide sequence ID" value="NZ_JPIN01000001.1"/>
</dbReference>
<dbReference type="Gene3D" id="3.40.30.10">
    <property type="entry name" value="Glutaredoxin"/>
    <property type="match status" value="1"/>
</dbReference>
<comment type="similarity">
    <text evidence="1 2">Belongs to the ArsC family.</text>
</comment>
<dbReference type="SUPFAM" id="SSF52833">
    <property type="entry name" value="Thioredoxin-like"/>
    <property type="match status" value="1"/>
</dbReference>
<dbReference type="InterPro" id="IPR036249">
    <property type="entry name" value="Thioredoxin-like_sf"/>
</dbReference>
<name>A0A094IQJ2_9GAMM</name>